<name>A0A9K3KA51_9STRA</name>
<accession>A0A9K3KA51</accession>
<dbReference type="OrthoDB" id="53921at2759"/>
<feature type="region of interest" description="Disordered" evidence="1">
    <location>
        <begin position="681"/>
        <end position="739"/>
    </location>
</feature>
<evidence type="ECO:0000313" key="4">
    <source>
        <dbReference type="Proteomes" id="UP000693970"/>
    </source>
</evidence>
<reference evidence="2" key="1">
    <citation type="journal article" date="2021" name="Sci. Rep.">
        <title>Diploid genomic architecture of Nitzschia inconspicua, an elite biomass production diatom.</title>
        <authorList>
            <person name="Oliver A."/>
            <person name="Podell S."/>
            <person name="Pinowska A."/>
            <person name="Traller J.C."/>
            <person name="Smith S.R."/>
            <person name="McClure R."/>
            <person name="Beliaev A."/>
            <person name="Bohutskyi P."/>
            <person name="Hill E.A."/>
            <person name="Rabines A."/>
            <person name="Zheng H."/>
            <person name="Allen L.Z."/>
            <person name="Kuo A."/>
            <person name="Grigoriev I.V."/>
            <person name="Allen A.E."/>
            <person name="Hazlebeck D."/>
            <person name="Allen E.E."/>
        </authorList>
    </citation>
    <scope>NUCLEOTIDE SEQUENCE</scope>
    <source>
        <strain evidence="2">Hildebrandi</strain>
    </source>
</reference>
<feature type="compositionally biased region" description="Polar residues" evidence="1">
    <location>
        <begin position="695"/>
        <end position="704"/>
    </location>
</feature>
<feature type="compositionally biased region" description="Low complexity" evidence="1">
    <location>
        <begin position="714"/>
        <end position="733"/>
    </location>
</feature>
<evidence type="ECO:0000256" key="1">
    <source>
        <dbReference type="SAM" id="MobiDB-lite"/>
    </source>
</evidence>
<dbReference type="Proteomes" id="UP000693970">
    <property type="component" value="Unassembled WGS sequence"/>
</dbReference>
<keyword evidence="4" id="KW-1185">Reference proteome</keyword>
<dbReference type="EMBL" id="JAGRRH010000011">
    <property type="protein sequence ID" value="KAG7362339.1"/>
    <property type="molecule type" value="Genomic_DNA"/>
</dbReference>
<sequence>MVGFVDDLANCNNDFTNSFQEVETLLHKAQQDAQLWNDLLDSSGGALEVRKCMFHLAHYQFTPRGAPVLQSFAPDRLSVQVQESGPHGTTVPIKYLRPTTSRKTLGCYKSPAGGYKQSLKAITENAIAKATLVAKSALDPKCAMRLPGFTTGLERRHAWQPRIQALLRRDCIEALGEPAPPFIGVRWLCSQQPGHLRMVHEPEEWHHYHRRKWPRLRIIMDSYHAEAYGKCSILQFLFLLREYYDLTLAPMQVYCDNEALVETVNKAREQSRLQFPNDALTASWDVVQAVVRLAKLLLQITFHHIKGHQDTQVALDKLSRPAKLNVQADKLAGSYQLLSSHKNIQAPMIEGTHCHLIYDGQTVASKHRKHIRDHGRTKDLKTYIEQKTGMSEAAFAEIDWQSHERSVNTFKDGPHIFLVKFLHGWLPVGKLVSRYNPVKYPSACPSCDEPVEDSKHFLTCLNLERRKWHATLMTSLRHRCESVDTDPALLDLLLWGLNHWLQGTPIPAHRVPERIAHLLHSQTTIGWDNFLLGRWSKHWTTLQLQYLQQNHIEVKKNNHGILWSSNIIRLMWDHCYKEWKTRNSARHGKDVEDKAQRRLETAHRGIRDLYDLKPRCSLQAQQHYFYPTVEDHFCRDTDARSLENWLETYQPMIMQNIRHRQNNSDRRLHQIDDVFHLIRTVPPRDPTPTMAPRQCTPTLTTRPINTYFRPHRITSPTPTLETPTTTARTTSTSNNPRPP</sequence>
<dbReference type="EMBL" id="JAGRRH010000031">
    <property type="protein sequence ID" value="KAG7339728.1"/>
    <property type="molecule type" value="Genomic_DNA"/>
</dbReference>
<gene>
    <name evidence="2" type="ORF">IV203_024767</name>
    <name evidence="3" type="ORF">IV203_025223</name>
</gene>
<evidence type="ECO:0000313" key="2">
    <source>
        <dbReference type="EMBL" id="KAG7339728.1"/>
    </source>
</evidence>
<proteinExistence type="predicted"/>
<dbReference type="AlphaFoldDB" id="A0A9K3KA51"/>
<organism evidence="2 4">
    <name type="scientific">Nitzschia inconspicua</name>
    <dbReference type="NCBI Taxonomy" id="303405"/>
    <lineage>
        <taxon>Eukaryota</taxon>
        <taxon>Sar</taxon>
        <taxon>Stramenopiles</taxon>
        <taxon>Ochrophyta</taxon>
        <taxon>Bacillariophyta</taxon>
        <taxon>Bacillariophyceae</taxon>
        <taxon>Bacillariophycidae</taxon>
        <taxon>Bacillariales</taxon>
        <taxon>Bacillariaceae</taxon>
        <taxon>Nitzschia</taxon>
    </lineage>
</organism>
<reference evidence="2" key="2">
    <citation type="submission" date="2021-04" db="EMBL/GenBank/DDBJ databases">
        <authorList>
            <person name="Podell S."/>
        </authorList>
    </citation>
    <scope>NUCLEOTIDE SEQUENCE</scope>
    <source>
        <strain evidence="2">Hildebrandi</strain>
    </source>
</reference>
<comment type="caution">
    <text evidence="2">The sequence shown here is derived from an EMBL/GenBank/DDBJ whole genome shotgun (WGS) entry which is preliminary data.</text>
</comment>
<evidence type="ECO:0000313" key="3">
    <source>
        <dbReference type="EMBL" id="KAG7362339.1"/>
    </source>
</evidence>
<protein>
    <submittedName>
        <fullName evidence="2">Uncharacterized protein</fullName>
    </submittedName>
</protein>